<dbReference type="Pfam" id="PF03372">
    <property type="entry name" value="Exo_endo_phos"/>
    <property type="match status" value="1"/>
</dbReference>
<evidence type="ECO:0000313" key="2">
    <source>
        <dbReference type="Proteomes" id="UP001515500"/>
    </source>
</evidence>
<dbReference type="InterPro" id="IPR036691">
    <property type="entry name" value="Endo/exonu/phosph_ase_sf"/>
</dbReference>
<dbReference type="CDD" id="cd01650">
    <property type="entry name" value="RT_nLTR_like"/>
    <property type="match status" value="1"/>
</dbReference>
<dbReference type="InterPro" id="IPR000477">
    <property type="entry name" value="RT_dom"/>
</dbReference>
<keyword evidence="2" id="KW-1185">Reference proteome</keyword>
<proteinExistence type="predicted"/>
<dbReference type="InterPro" id="IPR043502">
    <property type="entry name" value="DNA/RNA_pol_sf"/>
</dbReference>
<dbReference type="InterPro" id="IPR005135">
    <property type="entry name" value="Endo/exonuclease/phosphatase"/>
</dbReference>
<dbReference type="Gene3D" id="3.60.10.10">
    <property type="entry name" value="Endonuclease/exonuclease/phosphatase"/>
    <property type="match status" value="1"/>
</dbReference>
<dbReference type="Proteomes" id="UP001515500">
    <property type="component" value="Unplaced"/>
</dbReference>
<organism evidence="2 3">
    <name type="scientific">Dioscorea cayennensis subsp. rotundata</name>
    <name type="common">White Guinea yam</name>
    <name type="synonym">Dioscorea rotundata</name>
    <dbReference type="NCBI Taxonomy" id="55577"/>
    <lineage>
        <taxon>Eukaryota</taxon>
        <taxon>Viridiplantae</taxon>
        <taxon>Streptophyta</taxon>
        <taxon>Embryophyta</taxon>
        <taxon>Tracheophyta</taxon>
        <taxon>Spermatophyta</taxon>
        <taxon>Magnoliopsida</taxon>
        <taxon>Liliopsida</taxon>
        <taxon>Dioscoreales</taxon>
        <taxon>Dioscoreaceae</taxon>
        <taxon>Dioscorea</taxon>
    </lineage>
</organism>
<dbReference type="GeneID" id="120256115"/>
<reference evidence="3" key="1">
    <citation type="submission" date="2025-08" db="UniProtKB">
        <authorList>
            <consortium name="RefSeq"/>
        </authorList>
    </citation>
    <scope>IDENTIFICATION</scope>
</reference>
<protein>
    <submittedName>
        <fullName evidence="3">Uncharacterized protein LOC120256115</fullName>
    </submittedName>
</protein>
<gene>
    <name evidence="3" type="primary">LOC120256115</name>
</gene>
<dbReference type="Pfam" id="PF13966">
    <property type="entry name" value="zf-RVT"/>
    <property type="match status" value="1"/>
</dbReference>
<dbReference type="RefSeq" id="XP_039119824.1">
    <property type="nucleotide sequence ID" value="XM_039263890.1"/>
</dbReference>
<dbReference type="GO" id="GO:0003824">
    <property type="term" value="F:catalytic activity"/>
    <property type="evidence" value="ECO:0007669"/>
    <property type="project" value="InterPro"/>
</dbReference>
<dbReference type="PROSITE" id="PS50878">
    <property type="entry name" value="RT_POL"/>
    <property type="match status" value="1"/>
</dbReference>
<evidence type="ECO:0000313" key="3">
    <source>
        <dbReference type="RefSeq" id="XP_039119824.1"/>
    </source>
</evidence>
<dbReference type="Pfam" id="PF00078">
    <property type="entry name" value="RVT_1"/>
    <property type="match status" value="1"/>
</dbReference>
<dbReference type="SUPFAM" id="SSF56672">
    <property type="entry name" value="DNA/RNA polymerases"/>
    <property type="match status" value="1"/>
</dbReference>
<dbReference type="InterPro" id="IPR026960">
    <property type="entry name" value="RVT-Znf"/>
</dbReference>
<name>A0AB40AYL9_DIOCR</name>
<accession>A0AB40AYL9</accession>
<dbReference type="PANTHER" id="PTHR33116:SF78">
    <property type="entry name" value="OS12G0587133 PROTEIN"/>
    <property type="match status" value="1"/>
</dbReference>
<dbReference type="PANTHER" id="PTHR33116">
    <property type="entry name" value="REVERSE TRANSCRIPTASE ZINC-BINDING DOMAIN-CONTAINING PROTEIN-RELATED-RELATED"/>
    <property type="match status" value="1"/>
</dbReference>
<feature type="domain" description="Reverse transcriptase" evidence="1">
    <location>
        <begin position="663"/>
        <end position="955"/>
    </location>
</feature>
<evidence type="ECO:0000259" key="1">
    <source>
        <dbReference type="PROSITE" id="PS50878"/>
    </source>
</evidence>
<dbReference type="SUPFAM" id="SSF56219">
    <property type="entry name" value="DNase I-like"/>
    <property type="match status" value="1"/>
</dbReference>
<sequence>MASKGMPRFRWTTLRLRRNMLRFRSLERVLVSRGNSLRLGLSGVSREHATEVASVVSREKAQGSTVFSGQYGRVQVSEGLACGLKHVDPITQDAGLFSSLGLFSQTLISHKVLEKAMGPESVVGPTVDPVGISETLTGVPALPTLKGTNSLSSPHSLEGFNFKDGSVVPELGPPPGFIWHFLGGMWVLIPVPVSVSDVVPPSETGGTEGCSDDGITVTRTTVISSPDSEDLIGGEGTDDIDSGDSLSDFERNLRELLPGLKGGYLAEPPKSSKKKGAVADGAAETKLEEISSLIWKEVGGSRLDQFVFLPATGSAGGIVIGWNSDLFSGRCSQTGMFSISVEFVSKRDNLRWSCTAVYGPSVRSRKQVFWEELGNCRNASSLPWVICGDFNNIFSVEDKSSGNPNLVDISYANAFLNELGLFEPPAVGRKFTWTNGQEDPIWVKLDRFLVNQEWLACFSRGTQVSLPRLGSDHVPIRLEVGRHVSYPRPFRYELVWSTADGFHDLVKQWWEDPTLSGCGAFILAKKVAGLRLYLRQWAKFCFGSIKLKKLAMMTGIDNLDCVSESRRLTLAEVRKKQEVFDKLKQHFGSRRPRRIRVNLWRLFANKRLVDLSCLERPFILDEIKRVVFDLGGDKAPGPDGFPIQFFKQFWDTGKTDLAVLCEDFFWQRANLERISWASITLIPKVDSPAGLGDYRPISLINSSLKIISKLLATRLSLHMNSLVDNEQSAFLKGRCILDNVATAEELIFSMHKRRLPGHILKVDFSKAFDLVDWDFLFDLLKARGFGDRWVGWIKCILVSSKASILVNGSPNGYVRYQRGLRQGDPLSPLLFVLVTDVLCTMFSHALLSRILVGVPLEERHSMCNLHYADDLLVLTTGGLEDLRIIKLMLNVFEGMTGLATNFSKTCLYVSSVGELPDIAAAETLSCYRGLLPVTYLGIPIAGRRPRKQDWEGLILKIRKRLSSWKVQHLSIGGRLTLVNSVLSALPTYWMSLFHLPCWVIMEINRICRDFLWSGPDIDNPLCQLVGWSNLCRSRDQGGWGILDLKSFNQALLGKWCWKFLKDDSWSGADVVRFNYGVSSWNLSPRYSGRISYFWKGVIDCLPAFRGCVSHGINSGAEKLFWKDCWLNESAPMFYWADAFMHSRYANGTIRELEYLLADHPFAAVEDVIPIRDRVRVAGISGGNNKGWRLTRSGIFSVKSFYSFLNDGGHRCPIASFFWRGLCPKKINLFNWLVWQNKVLTMDNLERRRCNRLPTATCVLCHLAIETVDHLFFQCSFARHIWGYFTRLCQLPDTPRDRIAVWGDWRAAVRPTCRLAGDLIAKAIVWLIWLARNDCIFNAITMSSDAILYKIDHLLLFWFSSAPEGTQEKLDFAMSAIRRSLEFLDAREEDLGGDVPADGIQEPFTG</sequence>